<dbReference type="InterPro" id="IPR015854">
    <property type="entry name" value="ABC_transpr_LolD-like"/>
</dbReference>
<keyword evidence="2" id="KW-0132">Cell division</keyword>
<dbReference type="GO" id="GO:0005524">
    <property type="term" value="F:ATP binding"/>
    <property type="evidence" value="ECO:0007669"/>
    <property type="project" value="UniProtKB-KW"/>
</dbReference>
<dbReference type="PANTHER" id="PTHR24220">
    <property type="entry name" value="IMPORT ATP-BINDING PROTEIN"/>
    <property type="match status" value="1"/>
</dbReference>
<dbReference type="EMBL" id="UOEA01000050">
    <property type="protein sequence ID" value="VAV83730.1"/>
    <property type="molecule type" value="Genomic_DNA"/>
</dbReference>
<dbReference type="Gene3D" id="3.40.50.300">
    <property type="entry name" value="P-loop containing nucleotide triphosphate hydrolases"/>
    <property type="match status" value="1"/>
</dbReference>
<name>A0A3B0QQR3_9ZZZZ</name>
<dbReference type="AlphaFoldDB" id="A0A3B0QQR3"/>
<dbReference type="GO" id="GO:0005886">
    <property type="term" value="C:plasma membrane"/>
    <property type="evidence" value="ECO:0007669"/>
    <property type="project" value="TreeGrafter"/>
</dbReference>
<organism evidence="2">
    <name type="scientific">hydrothermal vent metagenome</name>
    <dbReference type="NCBI Taxonomy" id="652676"/>
    <lineage>
        <taxon>unclassified sequences</taxon>
        <taxon>metagenomes</taxon>
        <taxon>ecological metagenomes</taxon>
    </lineage>
</organism>
<dbReference type="InterPro" id="IPR003439">
    <property type="entry name" value="ABC_transporter-like_ATP-bd"/>
</dbReference>
<proteinExistence type="predicted"/>
<accession>A0A3B0QQR3</accession>
<keyword evidence="2" id="KW-0547">Nucleotide-binding</keyword>
<evidence type="ECO:0000313" key="2">
    <source>
        <dbReference type="EMBL" id="VAV83730.1"/>
    </source>
</evidence>
<dbReference type="GO" id="GO:0022857">
    <property type="term" value="F:transmembrane transporter activity"/>
    <property type="evidence" value="ECO:0007669"/>
    <property type="project" value="TreeGrafter"/>
</dbReference>
<keyword evidence="2" id="KW-0131">Cell cycle</keyword>
<reference evidence="2" key="1">
    <citation type="submission" date="2018-06" db="EMBL/GenBank/DDBJ databases">
        <authorList>
            <person name="Zhirakovskaya E."/>
        </authorList>
    </citation>
    <scope>NUCLEOTIDE SEQUENCE</scope>
</reference>
<dbReference type="GO" id="GO:0051301">
    <property type="term" value="P:cell division"/>
    <property type="evidence" value="ECO:0007669"/>
    <property type="project" value="UniProtKB-KW"/>
</dbReference>
<feature type="non-terminal residue" evidence="2">
    <location>
        <position position="1"/>
    </location>
</feature>
<keyword evidence="2" id="KW-0067">ATP-binding</keyword>
<sequence>YVNLKHRANFKPLMLSGGEQQRVAVARALVKDPAILLADEPTGNLDPELALKMMQLFQEVNSRGTTVVIATHDQAIIERMGKRTINLHGGRLTRR</sequence>
<feature type="domain" description="ABC transporter" evidence="1">
    <location>
        <begin position="7"/>
        <end position="42"/>
    </location>
</feature>
<dbReference type="PANTHER" id="PTHR24220:SF470">
    <property type="entry name" value="CELL DIVISION ATP-BINDING PROTEIN FTSE"/>
    <property type="match status" value="1"/>
</dbReference>
<dbReference type="Pfam" id="PF00005">
    <property type="entry name" value="ABC_tran"/>
    <property type="match status" value="1"/>
</dbReference>
<dbReference type="GO" id="GO:0016887">
    <property type="term" value="F:ATP hydrolysis activity"/>
    <property type="evidence" value="ECO:0007669"/>
    <property type="project" value="InterPro"/>
</dbReference>
<protein>
    <submittedName>
        <fullName evidence="2">Cell division transporter, ATP-binding protein FtsE (TC 3.A.5.1.1)</fullName>
    </submittedName>
</protein>
<dbReference type="InterPro" id="IPR027417">
    <property type="entry name" value="P-loop_NTPase"/>
</dbReference>
<dbReference type="SUPFAM" id="SSF52540">
    <property type="entry name" value="P-loop containing nucleoside triphosphate hydrolases"/>
    <property type="match status" value="1"/>
</dbReference>
<gene>
    <name evidence="2" type="ORF">MNBD_DELTA01-511</name>
</gene>
<evidence type="ECO:0000259" key="1">
    <source>
        <dbReference type="Pfam" id="PF00005"/>
    </source>
</evidence>